<organism evidence="6 7">
    <name type="scientific">Alpinimonas psychrophila</name>
    <dbReference type="NCBI Taxonomy" id="748908"/>
    <lineage>
        <taxon>Bacteria</taxon>
        <taxon>Bacillati</taxon>
        <taxon>Actinomycetota</taxon>
        <taxon>Actinomycetes</taxon>
        <taxon>Micrococcales</taxon>
        <taxon>Microbacteriaceae</taxon>
        <taxon>Alpinimonas</taxon>
    </lineage>
</organism>
<evidence type="ECO:0000259" key="5">
    <source>
        <dbReference type="PROSITE" id="PS51078"/>
    </source>
</evidence>
<evidence type="ECO:0000256" key="2">
    <source>
        <dbReference type="ARBA" id="ARBA00023125"/>
    </source>
</evidence>
<dbReference type="InterPro" id="IPR050707">
    <property type="entry name" value="HTH_MetabolicPath_Reg"/>
</dbReference>
<dbReference type="Gene3D" id="1.10.10.10">
    <property type="entry name" value="Winged helix-like DNA-binding domain superfamily/Winged helix DNA-binding domain"/>
    <property type="match status" value="1"/>
</dbReference>
<dbReference type="Pfam" id="PF09339">
    <property type="entry name" value="HTH_IclR"/>
    <property type="match status" value="1"/>
</dbReference>
<dbReference type="InterPro" id="IPR029016">
    <property type="entry name" value="GAF-like_dom_sf"/>
</dbReference>
<gene>
    <name evidence="6" type="ORF">FB555_000908</name>
</gene>
<evidence type="ECO:0000256" key="1">
    <source>
        <dbReference type="ARBA" id="ARBA00023015"/>
    </source>
</evidence>
<dbReference type="PROSITE" id="PS51077">
    <property type="entry name" value="HTH_ICLR"/>
    <property type="match status" value="1"/>
</dbReference>
<comment type="caution">
    <text evidence="6">The sequence shown here is derived from an EMBL/GenBank/DDBJ whole genome shotgun (WGS) entry which is preliminary data.</text>
</comment>
<dbReference type="RefSeq" id="WP_182484197.1">
    <property type="nucleotide sequence ID" value="NZ_JACGWU010000001.1"/>
</dbReference>
<reference evidence="6 7" key="1">
    <citation type="submission" date="2020-07" db="EMBL/GenBank/DDBJ databases">
        <title>Sequencing the genomes of 1000 actinobacteria strains.</title>
        <authorList>
            <person name="Klenk H.-P."/>
        </authorList>
    </citation>
    <scope>NUCLEOTIDE SEQUENCE [LARGE SCALE GENOMIC DNA]</scope>
    <source>
        <strain evidence="6 7">DSM 23737</strain>
    </source>
</reference>
<dbReference type="SUPFAM" id="SSF55781">
    <property type="entry name" value="GAF domain-like"/>
    <property type="match status" value="1"/>
</dbReference>
<dbReference type="InterPro" id="IPR014757">
    <property type="entry name" value="Tscrpt_reg_IclR_C"/>
</dbReference>
<dbReference type="Gene3D" id="3.30.450.40">
    <property type="match status" value="1"/>
</dbReference>
<dbReference type="InterPro" id="IPR036388">
    <property type="entry name" value="WH-like_DNA-bd_sf"/>
</dbReference>
<dbReference type="GO" id="GO:0045892">
    <property type="term" value="P:negative regulation of DNA-templated transcription"/>
    <property type="evidence" value="ECO:0007669"/>
    <property type="project" value="TreeGrafter"/>
</dbReference>
<keyword evidence="7" id="KW-1185">Reference proteome</keyword>
<keyword evidence="3" id="KW-0804">Transcription</keyword>
<dbReference type="PROSITE" id="PS51078">
    <property type="entry name" value="ICLR_ED"/>
    <property type="match status" value="1"/>
</dbReference>
<dbReference type="EMBL" id="JACGWU010000001">
    <property type="protein sequence ID" value="MBA8828837.1"/>
    <property type="molecule type" value="Genomic_DNA"/>
</dbReference>
<dbReference type="InterPro" id="IPR005471">
    <property type="entry name" value="Tscrpt_reg_IclR_N"/>
</dbReference>
<feature type="domain" description="HTH iclR-type" evidence="4">
    <location>
        <begin position="13"/>
        <end position="74"/>
    </location>
</feature>
<keyword evidence="2 6" id="KW-0238">DNA-binding</keyword>
<name>A0A7W3JTE3_9MICO</name>
<dbReference type="SUPFAM" id="SSF46785">
    <property type="entry name" value="Winged helix' DNA-binding domain"/>
    <property type="match status" value="1"/>
</dbReference>
<keyword evidence="1" id="KW-0805">Transcription regulation</keyword>
<dbReference type="PANTHER" id="PTHR30136:SF24">
    <property type="entry name" value="HTH-TYPE TRANSCRIPTIONAL REPRESSOR ALLR"/>
    <property type="match status" value="1"/>
</dbReference>
<sequence length="256" mass="27848">MNNEVVYPKNTSKSVTARALAVLGAFNVSEPSLTLSQLARIAGLPIPTVFRFAGELEEGGFLDRDDAGRYSLGVKLWEMGLLTPVHGHLREIAMPFLLNLQYDCREIVQLAVRDGVDAIYVEKLTSEESVPVQSRIGARIPLHATGVGKVLLAYSPESFIEVVMAMQLPRYTPETQTNKRALAKDLAVIKAQGYAKSHQEYLVGSTSVAAPVLVNGVIRASIGIVNYAAREDLDTFAPSVLRAANALGRRLEEIES</sequence>
<evidence type="ECO:0000313" key="7">
    <source>
        <dbReference type="Proteomes" id="UP000524237"/>
    </source>
</evidence>
<feature type="domain" description="IclR-ED" evidence="5">
    <location>
        <begin position="75"/>
        <end position="253"/>
    </location>
</feature>
<dbReference type="PANTHER" id="PTHR30136">
    <property type="entry name" value="HELIX-TURN-HELIX TRANSCRIPTIONAL REGULATOR, ICLR FAMILY"/>
    <property type="match status" value="1"/>
</dbReference>
<accession>A0A7W3JTE3</accession>
<evidence type="ECO:0000313" key="6">
    <source>
        <dbReference type="EMBL" id="MBA8828837.1"/>
    </source>
</evidence>
<dbReference type="Proteomes" id="UP000524237">
    <property type="component" value="Unassembled WGS sequence"/>
</dbReference>
<dbReference type="SMART" id="SM00346">
    <property type="entry name" value="HTH_ICLR"/>
    <property type="match status" value="1"/>
</dbReference>
<dbReference type="GO" id="GO:0003700">
    <property type="term" value="F:DNA-binding transcription factor activity"/>
    <property type="evidence" value="ECO:0007669"/>
    <property type="project" value="TreeGrafter"/>
</dbReference>
<dbReference type="GO" id="GO:0003677">
    <property type="term" value="F:DNA binding"/>
    <property type="evidence" value="ECO:0007669"/>
    <property type="project" value="UniProtKB-KW"/>
</dbReference>
<protein>
    <submittedName>
        <fullName evidence="6">DNA-binding IclR family transcriptional regulator</fullName>
    </submittedName>
</protein>
<dbReference type="Pfam" id="PF01614">
    <property type="entry name" value="IclR_C"/>
    <property type="match status" value="1"/>
</dbReference>
<evidence type="ECO:0000259" key="4">
    <source>
        <dbReference type="PROSITE" id="PS51077"/>
    </source>
</evidence>
<evidence type="ECO:0000256" key="3">
    <source>
        <dbReference type="ARBA" id="ARBA00023163"/>
    </source>
</evidence>
<proteinExistence type="predicted"/>
<dbReference type="AlphaFoldDB" id="A0A7W3JTE3"/>
<dbReference type="InterPro" id="IPR036390">
    <property type="entry name" value="WH_DNA-bd_sf"/>
</dbReference>